<dbReference type="Proteomes" id="UP000270468">
    <property type="component" value="Unassembled WGS sequence"/>
</dbReference>
<dbReference type="Pfam" id="PF08795">
    <property type="entry name" value="DUF1796"/>
    <property type="match status" value="1"/>
</dbReference>
<dbReference type="AlphaFoldDB" id="A0A3P5X0I4"/>
<proteinExistence type="predicted"/>
<dbReference type="EMBL" id="UXAV01000042">
    <property type="protein sequence ID" value="VDC28894.1"/>
    <property type="molecule type" value="Genomic_DNA"/>
</dbReference>
<keyword evidence="2" id="KW-1185">Reference proteome</keyword>
<organism evidence="1 2">
    <name type="scientific">Filibacter tadaridae</name>
    <dbReference type="NCBI Taxonomy" id="2483811"/>
    <lineage>
        <taxon>Bacteria</taxon>
        <taxon>Bacillati</taxon>
        <taxon>Bacillota</taxon>
        <taxon>Bacilli</taxon>
        <taxon>Bacillales</taxon>
        <taxon>Caryophanaceae</taxon>
        <taxon>Filibacter</taxon>
    </lineage>
</organism>
<name>A0A3P5X0I4_9BACL</name>
<sequence>MKKHEIHGDYDAIFSLGDLCLTSIQLKKHGLRPYSGVLDWVASKELKTVNRLLKNRFAGFMDFENLRVIGYAGEDFICVSDDGHNIVSNHDFEVGKNTLHYLGSYSEVKEKYARRIGRFLERMENAKNILFVRTEGSFEDILELQTVLSNLVQHDYRILLINHEPVSGIVKKNWPLEKVYAVDLPNKDIWEGNHHLWDELLEGVRLVD</sequence>
<gene>
    <name evidence="1" type="ORF">FILTAD_01890</name>
</gene>
<reference evidence="1 2" key="1">
    <citation type="submission" date="2018-11" db="EMBL/GenBank/DDBJ databases">
        <authorList>
            <person name="Criscuolo A."/>
        </authorList>
    </citation>
    <scope>NUCLEOTIDE SEQUENCE [LARGE SCALE GENOMIC DNA]</scope>
    <source>
        <strain evidence="1">ATB-66</strain>
    </source>
</reference>
<accession>A0A3P5X0I4</accession>
<evidence type="ECO:0008006" key="3">
    <source>
        <dbReference type="Google" id="ProtNLM"/>
    </source>
</evidence>
<evidence type="ECO:0000313" key="2">
    <source>
        <dbReference type="Proteomes" id="UP000270468"/>
    </source>
</evidence>
<dbReference type="InterPro" id="IPR014903">
    <property type="entry name" value="DUF1796"/>
</dbReference>
<dbReference type="OrthoDB" id="5326008at2"/>
<evidence type="ECO:0000313" key="1">
    <source>
        <dbReference type="EMBL" id="VDC28894.1"/>
    </source>
</evidence>
<protein>
    <recommendedName>
        <fullName evidence="3">Papain-like cysteine peptidase (DUF1796)</fullName>
    </recommendedName>
</protein>
<dbReference type="RefSeq" id="WP_124070477.1">
    <property type="nucleotide sequence ID" value="NZ_CBCRXF010000001.1"/>
</dbReference>